<evidence type="ECO:0000313" key="2">
    <source>
        <dbReference type="EMBL" id="WVZ57380.1"/>
    </source>
</evidence>
<organism evidence="2 3">
    <name type="scientific">Paspalum notatum var. saurae</name>
    <dbReference type="NCBI Taxonomy" id="547442"/>
    <lineage>
        <taxon>Eukaryota</taxon>
        <taxon>Viridiplantae</taxon>
        <taxon>Streptophyta</taxon>
        <taxon>Embryophyta</taxon>
        <taxon>Tracheophyta</taxon>
        <taxon>Spermatophyta</taxon>
        <taxon>Magnoliopsida</taxon>
        <taxon>Liliopsida</taxon>
        <taxon>Poales</taxon>
        <taxon>Poaceae</taxon>
        <taxon>PACMAD clade</taxon>
        <taxon>Panicoideae</taxon>
        <taxon>Andropogonodae</taxon>
        <taxon>Paspaleae</taxon>
        <taxon>Paspalinae</taxon>
        <taxon>Paspalum</taxon>
    </lineage>
</organism>
<evidence type="ECO:0000256" key="1">
    <source>
        <dbReference type="SAM" id="MobiDB-lite"/>
    </source>
</evidence>
<feature type="compositionally biased region" description="Low complexity" evidence="1">
    <location>
        <begin position="34"/>
        <end position="43"/>
    </location>
</feature>
<gene>
    <name evidence="2" type="ORF">U9M48_007771</name>
</gene>
<reference evidence="2 3" key="1">
    <citation type="submission" date="2024-02" db="EMBL/GenBank/DDBJ databases">
        <title>High-quality chromosome-scale genome assembly of Pensacola bahiagrass (Paspalum notatum Flugge var. saurae).</title>
        <authorList>
            <person name="Vega J.M."/>
            <person name="Podio M."/>
            <person name="Orjuela J."/>
            <person name="Siena L.A."/>
            <person name="Pessino S.C."/>
            <person name="Combes M.C."/>
            <person name="Mariac C."/>
            <person name="Albertini E."/>
            <person name="Pupilli F."/>
            <person name="Ortiz J.P.A."/>
            <person name="Leblanc O."/>
        </authorList>
    </citation>
    <scope>NUCLEOTIDE SEQUENCE [LARGE SCALE GENOMIC DNA]</scope>
    <source>
        <strain evidence="2">R1</strain>
        <tissue evidence="2">Leaf</tissue>
    </source>
</reference>
<evidence type="ECO:0000313" key="3">
    <source>
        <dbReference type="Proteomes" id="UP001341281"/>
    </source>
</evidence>
<dbReference type="Proteomes" id="UP001341281">
    <property type="component" value="Chromosome 02"/>
</dbReference>
<keyword evidence="3" id="KW-1185">Reference proteome</keyword>
<sequence>MTGRGGGSTGGALGGPTGSGFCLASGGAMAKAVVARRAPTPAVGDSATGGSGKAGQGPAARRAPRATAALALAAHRTQTRRVFKLTEVHVKEREVFKHFFWANLSFSFRCRGTR</sequence>
<dbReference type="EMBL" id="CP144746">
    <property type="protein sequence ID" value="WVZ57380.1"/>
    <property type="molecule type" value="Genomic_DNA"/>
</dbReference>
<proteinExistence type="predicted"/>
<protein>
    <submittedName>
        <fullName evidence="2">Uncharacterized protein</fullName>
    </submittedName>
</protein>
<accession>A0AAQ3SN71</accession>
<name>A0AAQ3SN71_PASNO</name>
<dbReference type="AlphaFoldDB" id="A0AAQ3SN71"/>
<feature type="region of interest" description="Disordered" evidence="1">
    <location>
        <begin position="34"/>
        <end position="64"/>
    </location>
</feature>